<dbReference type="CDD" id="cd04496">
    <property type="entry name" value="SSB_OBF"/>
    <property type="match status" value="1"/>
</dbReference>
<evidence type="ECO:0000256" key="4">
    <source>
        <dbReference type="SAM" id="MobiDB-lite"/>
    </source>
</evidence>
<feature type="compositionally biased region" description="Acidic residues" evidence="4">
    <location>
        <begin position="173"/>
        <end position="187"/>
    </location>
</feature>
<dbReference type="InterPro" id="IPR000424">
    <property type="entry name" value="Primosome_PriB/ssb"/>
</dbReference>
<keyword evidence="1 2" id="KW-0238">DNA-binding</keyword>
<dbReference type="RefSeq" id="WP_119932737.1">
    <property type="nucleotide sequence ID" value="NZ_JAAVUN010000010.1"/>
</dbReference>
<comment type="caution">
    <text evidence="5">The sequence shown here is derived from an EMBL/GenBank/DDBJ whole genome shotgun (WGS) entry which is preliminary data.</text>
</comment>
<organism evidence="5 6">
    <name type="scientific">Kocuria subflava</name>
    <dbReference type="NCBI Taxonomy" id="1736139"/>
    <lineage>
        <taxon>Bacteria</taxon>
        <taxon>Bacillati</taxon>
        <taxon>Actinomycetota</taxon>
        <taxon>Actinomycetes</taxon>
        <taxon>Micrococcales</taxon>
        <taxon>Micrococcaceae</taxon>
        <taxon>Kocuria</taxon>
    </lineage>
</organism>
<dbReference type="Gene3D" id="2.40.50.140">
    <property type="entry name" value="Nucleic acid-binding proteins"/>
    <property type="match status" value="1"/>
</dbReference>
<protein>
    <recommendedName>
        <fullName evidence="3">Single-stranded DNA-binding protein</fullName>
    </recommendedName>
</protein>
<keyword evidence="6" id="KW-1185">Reference proteome</keyword>
<dbReference type="Proteomes" id="UP000521379">
    <property type="component" value="Unassembled WGS sequence"/>
</dbReference>
<accession>A0A846U4D4</accession>
<evidence type="ECO:0000256" key="3">
    <source>
        <dbReference type="RuleBase" id="RU000524"/>
    </source>
</evidence>
<evidence type="ECO:0000313" key="5">
    <source>
        <dbReference type="EMBL" id="NKE09631.1"/>
    </source>
</evidence>
<evidence type="ECO:0000256" key="1">
    <source>
        <dbReference type="ARBA" id="ARBA00023125"/>
    </source>
</evidence>
<dbReference type="PROSITE" id="PS50935">
    <property type="entry name" value="SSB"/>
    <property type="match status" value="1"/>
</dbReference>
<evidence type="ECO:0000256" key="2">
    <source>
        <dbReference type="PROSITE-ProRule" id="PRU00252"/>
    </source>
</evidence>
<dbReference type="SUPFAM" id="SSF50249">
    <property type="entry name" value="Nucleic acid-binding proteins"/>
    <property type="match status" value="1"/>
</dbReference>
<dbReference type="AlphaFoldDB" id="A0A846U4D4"/>
<reference evidence="5 6" key="1">
    <citation type="submission" date="2020-02" db="EMBL/GenBank/DDBJ databases">
        <authorList>
            <person name="Sun Q."/>
        </authorList>
    </citation>
    <scope>NUCLEOTIDE SEQUENCE [LARGE SCALE GENOMIC DNA]</scope>
    <source>
        <strain evidence="5 6">YIM 13062</strain>
    </source>
</reference>
<dbReference type="GO" id="GO:0006260">
    <property type="term" value="P:DNA replication"/>
    <property type="evidence" value="ECO:0007669"/>
    <property type="project" value="InterPro"/>
</dbReference>
<proteinExistence type="predicted"/>
<dbReference type="EMBL" id="JAAVUN010000010">
    <property type="protein sequence ID" value="NKE09631.1"/>
    <property type="molecule type" value="Genomic_DNA"/>
</dbReference>
<feature type="compositionally biased region" description="Polar residues" evidence="4">
    <location>
        <begin position="125"/>
        <end position="144"/>
    </location>
</feature>
<dbReference type="InterPro" id="IPR011344">
    <property type="entry name" value="ssDNA-bd"/>
</dbReference>
<gene>
    <name evidence="5" type="primary">ssb</name>
    <name evidence="5" type="ORF">GTW58_06700</name>
</gene>
<name>A0A846U4D4_9MICC</name>
<dbReference type="GO" id="GO:0003697">
    <property type="term" value="F:single-stranded DNA binding"/>
    <property type="evidence" value="ECO:0007669"/>
    <property type="project" value="InterPro"/>
</dbReference>
<evidence type="ECO:0000313" key="6">
    <source>
        <dbReference type="Proteomes" id="UP000521379"/>
    </source>
</evidence>
<sequence>MTDTITVRGFVATRPSLRQTFNNTHVSDFRLASTSRRYDADKGEWVDAGATNWYTVTSYRYLADNVAVSLTVGDAVLVHGRLKIREWTDNSGRKRHTVEIEATSVGPDLALGSAKYSRAGGGRNNGATQENTASGDQGVTSTSNDDARLQESGNSLTGGGPDPESAQTYDSEPNCDPDTGEVFEEGEGGVVDRMTAWSPEDDPMTGGVGLQPGEVADLNQESRVEFHLNESEADAEQGADVMSGSTR</sequence>
<dbReference type="NCBIfam" id="TIGR00621">
    <property type="entry name" value="ssb"/>
    <property type="match status" value="1"/>
</dbReference>
<feature type="region of interest" description="Disordered" evidence="4">
    <location>
        <begin position="111"/>
        <end position="212"/>
    </location>
</feature>
<dbReference type="Pfam" id="PF00436">
    <property type="entry name" value="SSB"/>
    <property type="match status" value="1"/>
</dbReference>
<dbReference type="InterPro" id="IPR012340">
    <property type="entry name" value="NA-bd_OB-fold"/>
</dbReference>